<evidence type="ECO:0000256" key="10">
    <source>
        <dbReference type="PROSITE-ProRule" id="PRU10072"/>
    </source>
</evidence>
<dbReference type="NCBIfam" id="NF003591">
    <property type="entry name" value="PRK05254.1-4"/>
    <property type="match status" value="1"/>
</dbReference>
<evidence type="ECO:0000256" key="1">
    <source>
        <dbReference type="ARBA" id="ARBA00001400"/>
    </source>
</evidence>
<evidence type="ECO:0000256" key="2">
    <source>
        <dbReference type="ARBA" id="ARBA00002631"/>
    </source>
</evidence>
<keyword evidence="7 9" id="KW-0378">Hydrolase</keyword>
<proteinExistence type="inferred from homology"/>
<evidence type="ECO:0000259" key="12">
    <source>
        <dbReference type="SMART" id="SM00986"/>
    </source>
</evidence>
<dbReference type="NCBIfam" id="NF003592">
    <property type="entry name" value="PRK05254.1-5"/>
    <property type="match status" value="1"/>
</dbReference>
<evidence type="ECO:0000313" key="14">
    <source>
        <dbReference type="Proteomes" id="UP000242301"/>
    </source>
</evidence>
<dbReference type="Pfam" id="PF03167">
    <property type="entry name" value="UDG"/>
    <property type="match status" value="1"/>
</dbReference>
<evidence type="ECO:0000256" key="4">
    <source>
        <dbReference type="ARBA" id="ARBA00012030"/>
    </source>
</evidence>
<sequence length="222" mass="25917">MFTDIIWRDVIENEKKKLYFKKILTYIFNERKKGKIIYPMQNDVFNAFVYTELKNIKVVILGQDPYYGFKQAHGFSFSVRPGIKIPPSLVNIYKELEKDIKDFQFPNHGYLFKWALQGVFLLNIILTVEHGIANSHSNIGWNIFTDKILKIINDNTYGVVFLLWGSYAKKKSEIIDSKKHFILKASHPSPLSAHCGFFGCKHFSQTNFILEKQGKTQINWNL</sequence>
<dbReference type="CDD" id="cd10027">
    <property type="entry name" value="UDG-F1-like"/>
    <property type="match status" value="1"/>
</dbReference>
<evidence type="ECO:0000256" key="7">
    <source>
        <dbReference type="ARBA" id="ARBA00022801"/>
    </source>
</evidence>
<dbReference type="HAMAP" id="MF_00148">
    <property type="entry name" value="UDG"/>
    <property type="match status" value="1"/>
</dbReference>
<dbReference type="GO" id="GO:0005737">
    <property type="term" value="C:cytoplasm"/>
    <property type="evidence" value="ECO:0007669"/>
    <property type="project" value="UniProtKB-SubCell"/>
</dbReference>
<keyword evidence="14" id="KW-1185">Reference proteome</keyword>
<dbReference type="NCBIfam" id="TIGR00628">
    <property type="entry name" value="ung"/>
    <property type="match status" value="1"/>
</dbReference>
<dbReference type="GO" id="GO:0004844">
    <property type="term" value="F:uracil DNA N-glycosylase activity"/>
    <property type="evidence" value="ECO:0007669"/>
    <property type="project" value="UniProtKB-UniRule"/>
</dbReference>
<feature type="active site" description="Proton acceptor" evidence="9 10">
    <location>
        <position position="64"/>
    </location>
</feature>
<keyword evidence="9" id="KW-0963">Cytoplasm</keyword>
<dbReference type="GO" id="GO:0097510">
    <property type="term" value="P:base-excision repair, AP site formation via deaminated base removal"/>
    <property type="evidence" value="ECO:0007669"/>
    <property type="project" value="TreeGrafter"/>
</dbReference>
<feature type="domain" description="Uracil-DNA glycosylase-like" evidence="12">
    <location>
        <begin position="49"/>
        <end position="210"/>
    </location>
</feature>
<dbReference type="SMART" id="SM00986">
    <property type="entry name" value="UDG"/>
    <property type="match status" value="1"/>
</dbReference>
<dbReference type="FunFam" id="3.40.470.10:FF:000001">
    <property type="entry name" value="Uracil-DNA glycosylase"/>
    <property type="match status" value="1"/>
</dbReference>
<dbReference type="Gene3D" id="3.40.470.10">
    <property type="entry name" value="Uracil-DNA glycosylase-like domain"/>
    <property type="match status" value="1"/>
</dbReference>
<dbReference type="InterPro" id="IPR005122">
    <property type="entry name" value="Uracil-DNA_glycosylase-like"/>
</dbReference>
<dbReference type="AlphaFoldDB" id="A0A0M6W749"/>
<evidence type="ECO:0000256" key="11">
    <source>
        <dbReference type="RuleBase" id="RU003780"/>
    </source>
</evidence>
<comment type="similarity">
    <text evidence="3 9 11">Belongs to the uracil-DNA glycosylase (UDG) superfamily. UNG family.</text>
</comment>
<dbReference type="NCBIfam" id="NF003588">
    <property type="entry name" value="PRK05254.1-1"/>
    <property type="match status" value="1"/>
</dbReference>
<dbReference type="EMBL" id="CVRF01000002">
    <property type="protein sequence ID" value="CRK85724.1"/>
    <property type="molecule type" value="Genomic_DNA"/>
</dbReference>
<dbReference type="PANTHER" id="PTHR11264">
    <property type="entry name" value="URACIL-DNA GLYCOSYLASE"/>
    <property type="match status" value="1"/>
</dbReference>
<keyword evidence="8 9" id="KW-0234">DNA repair</keyword>
<dbReference type="STRING" id="1715285.SOFFGTOCOR_0297"/>
<evidence type="ECO:0000256" key="6">
    <source>
        <dbReference type="ARBA" id="ARBA00022763"/>
    </source>
</evidence>
<organism evidence="13 14">
    <name type="scientific">Candidatus Providencia siddallii</name>
    <dbReference type="NCBI Taxonomy" id="1715285"/>
    <lineage>
        <taxon>Bacteria</taxon>
        <taxon>Pseudomonadati</taxon>
        <taxon>Pseudomonadota</taxon>
        <taxon>Gammaproteobacteria</taxon>
        <taxon>Enterobacterales</taxon>
        <taxon>Morganellaceae</taxon>
        <taxon>Providencia</taxon>
    </lineage>
</organism>
<dbReference type="SMART" id="SM00987">
    <property type="entry name" value="UreE_C"/>
    <property type="match status" value="1"/>
</dbReference>
<dbReference type="PROSITE" id="PS00130">
    <property type="entry name" value="U_DNA_GLYCOSYLASE"/>
    <property type="match status" value="1"/>
</dbReference>
<evidence type="ECO:0000256" key="8">
    <source>
        <dbReference type="ARBA" id="ARBA00023204"/>
    </source>
</evidence>
<gene>
    <name evidence="9 13" type="primary">ung</name>
    <name evidence="13" type="ORF">SOFFGTOCOR_0297</name>
</gene>
<name>A0A0M6W749_9GAMM</name>
<dbReference type="NCBIfam" id="NF003589">
    <property type="entry name" value="PRK05254.1-2"/>
    <property type="match status" value="1"/>
</dbReference>
<keyword evidence="13" id="KW-0326">Glycosidase</keyword>
<evidence type="ECO:0000256" key="9">
    <source>
        <dbReference type="HAMAP-Rule" id="MF_00148"/>
    </source>
</evidence>
<dbReference type="PANTHER" id="PTHR11264:SF0">
    <property type="entry name" value="URACIL-DNA GLYCOSYLASE"/>
    <property type="match status" value="1"/>
</dbReference>
<dbReference type="EC" id="3.2.2.27" evidence="4 9"/>
<protein>
    <recommendedName>
        <fullName evidence="5 9">Uracil-DNA glycosylase</fullName>
        <shortName evidence="9">UDG</shortName>
        <ecNumber evidence="4 9">3.2.2.27</ecNumber>
    </recommendedName>
</protein>
<comment type="subcellular location">
    <subcellularLocation>
        <location evidence="9">Cytoplasm</location>
    </subcellularLocation>
</comment>
<dbReference type="Proteomes" id="UP000242301">
    <property type="component" value="Unassembled WGS sequence"/>
</dbReference>
<accession>A0A0M6W749</accession>
<dbReference type="SUPFAM" id="SSF52141">
    <property type="entry name" value="Uracil-DNA glycosylase-like"/>
    <property type="match status" value="1"/>
</dbReference>
<evidence type="ECO:0000256" key="3">
    <source>
        <dbReference type="ARBA" id="ARBA00008184"/>
    </source>
</evidence>
<reference evidence="14" key="1">
    <citation type="submission" date="2015-05" db="EMBL/GenBank/DDBJ databases">
        <authorList>
            <person name="Manzano-Marin A."/>
        </authorList>
    </citation>
    <scope>NUCLEOTIDE SEQUENCE [LARGE SCALE GENOMIC DNA]</scope>
    <source>
        <strain evidence="14">officinalis</strain>
    </source>
</reference>
<evidence type="ECO:0000256" key="5">
    <source>
        <dbReference type="ARBA" id="ARBA00018429"/>
    </source>
</evidence>
<dbReference type="InterPro" id="IPR036895">
    <property type="entry name" value="Uracil-DNA_glycosylase-like_sf"/>
</dbReference>
<dbReference type="InterPro" id="IPR018085">
    <property type="entry name" value="Ura-DNA_Glyclase_AS"/>
</dbReference>
<comment type="catalytic activity">
    <reaction evidence="1 9 11">
        <text>Hydrolyzes single-stranded DNA or mismatched double-stranded DNA and polynucleotides, releasing free uracil.</text>
        <dbReference type="EC" id="3.2.2.27"/>
    </reaction>
</comment>
<keyword evidence="6 9" id="KW-0227">DNA damage</keyword>
<evidence type="ECO:0000313" key="13">
    <source>
        <dbReference type="EMBL" id="CRK85724.1"/>
    </source>
</evidence>
<dbReference type="InterPro" id="IPR002043">
    <property type="entry name" value="UDG_fam1"/>
</dbReference>
<comment type="function">
    <text evidence="2 9 11">Excises uracil residues from the DNA which can arise as a result of misincorporation of dUMP residues by DNA polymerase or due to deamination of cytosine.</text>
</comment>